<dbReference type="AlphaFoldDB" id="A0A0P9FEI0"/>
<name>A0A0P9FEI0_9CHLR</name>
<organism evidence="2 3">
    <name type="scientific">Kouleothrix aurantiaca</name>
    <dbReference type="NCBI Taxonomy" id="186479"/>
    <lineage>
        <taxon>Bacteria</taxon>
        <taxon>Bacillati</taxon>
        <taxon>Chloroflexota</taxon>
        <taxon>Chloroflexia</taxon>
        <taxon>Chloroflexales</taxon>
        <taxon>Roseiflexineae</taxon>
        <taxon>Roseiflexaceae</taxon>
        <taxon>Kouleothrix</taxon>
    </lineage>
</organism>
<reference evidence="2 3" key="1">
    <citation type="submission" date="2015-09" db="EMBL/GenBank/DDBJ databases">
        <title>Draft genome sequence of Kouleothrix aurantiaca JCM 19913.</title>
        <authorList>
            <person name="Hemp J."/>
        </authorList>
    </citation>
    <scope>NUCLEOTIDE SEQUENCE [LARGE SCALE GENOMIC DNA]</scope>
    <source>
        <strain evidence="2 3">COM-B</strain>
    </source>
</reference>
<evidence type="ECO:0000313" key="2">
    <source>
        <dbReference type="EMBL" id="KPV51391.1"/>
    </source>
</evidence>
<feature type="coiled-coil region" evidence="1">
    <location>
        <begin position="42"/>
        <end position="69"/>
    </location>
</feature>
<comment type="caution">
    <text evidence="2">The sequence shown here is derived from an EMBL/GenBank/DDBJ whole genome shotgun (WGS) entry which is preliminary data.</text>
</comment>
<dbReference type="Proteomes" id="UP000050509">
    <property type="component" value="Unassembled WGS sequence"/>
</dbReference>
<keyword evidence="3" id="KW-1185">Reference proteome</keyword>
<sequence length="119" mass="12989">MPVNENRRLSPSEITSDRNAVSALNDLADYTSVNPNYSAEALATMEEELVASQQKERRAQTALDAARDEVTAKAWALRKAVQGAKAQVIAQYGPDSNAVAALGLKKKSEYRRPARRTDA</sequence>
<accession>A0A0P9FEI0</accession>
<gene>
    <name evidence="2" type="ORF">SE17_21460</name>
</gene>
<dbReference type="EMBL" id="LJCR01000934">
    <property type="protein sequence ID" value="KPV51391.1"/>
    <property type="molecule type" value="Genomic_DNA"/>
</dbReference>
<protein>
    <submittedName>
        <fullName evidence="2">Uncharacterized protein</fullName>
    </submittedName>
</protein>
<evidence type="ECO:0000313" key="3">
    <source>
        <dbReference type="Proteomes" id="UP000050509"/>
    </source>
</evidence>
<proteinExistence type="predicted"/>
<keyword evidence="1" id="KW-0175">Coiled coil</keyword>
<evidence type="ECO:0000256" key="1">
    <source>
        <dbReference type="SAM" id="Coils"/>
    </source>
</evidence>